<name>A0A0F8YFP8_9ZZZZ</name>
<comment type="caution">
    <text evidence="2">The sequence shown here is derived from an EMBL/GenBank/DDBJ whole genome shotgun (WGS) entry which is preliminary data.</text>
</comment>
<evidence type="ECO:0000259" key="1">
    <source>
        <dbReference type="Pfam" id="PF19808"/>
    </source>
</evidence>
<feature type="domain" description="DUF6291" evidence="1">
    <location>
        <begin position="4"/>
        <end position="82"/>
    </location>
</feature>
<dbReference type="AlphaFoldDB" id="A0A0F8YFP8"/>
<protein>
    <recommendedName>
        <fullName evidence="1">DUF6291 domain-containing protein</fullName>
    </recommendedName>
</protein>
<gene>
    <name evidence="2" type="ORF">LCGC14_2824700</name>
</gene>
<proteinExistence type="predicted"/>
<evidence type="ECO:0000313" key="2">
    <source>
        <dbReference type="EMBL" id="KKK80318.1"/>
    </source>
</evidence>
<organism evidence="2">
    <name type="scientific">marine sediment metagenome</name>
    <dbReference type="NCBI Taxonomy" id="412755"/>
    <lineage>
        <taxon>unclassified sequences</taxon>
        <taxon>metagenomes</taxon>
        <taxon>ecological metagenomes</taxon>
    </lineage>
</organism>
<feature type="non-terminal residue" evidence="2">
    <location>
        <position position="217"/>
    </location>
</feature>
<dbReference type="Pfam" id="PF19808">
    <property type="entry name" value="DUF6291"/>
    <property type="match status" value="1"/>
</dbReference>
<accession>A0A0F8YFP8</accession>
<dbReference type="InterPro" id="IPR046258">
    <property type="entry name" value="DUF6291"/>
</dbReference>
<dbReference type="EMBL" id="LAZR01053635">
    <property type="protein sequence ID" value="KKK80318.1"/>
    <property type="molecule type" value="Genomic_DNA"/>
</dbReference>
<reference evidence="2" key="1">
    <citation type="journal article" date="2015" name="Nature">
        <title>Complex archaea that bridge the gap between prokaryotes and eukaryotes.</title>
        <authorList>
            <person name="Spang A."/>
            <person name="Saw J.H."/>
            <person name="Jorgensen S.L."/>
            <person name="Zaremba-Niedzwiedzka K."/>
            <person name="Martijn J."/>
            <person name="Lind A.E."/>
            <person name="van Eijk R."/>
            <person name="Schleper C."/>
            <person name="Guy L."/>
            <person name="Ettema T.J."/>
        </authorList>
    </citation>
    <scope>NUCLEOTIDE SEQUENCE</scope>
</reference>
<sequence length="217" mass="24518">MKNSFLLYHDQMNIIDKLTDEQAGQLLKAIVKYSSTGELIELDFGVEMAFFGIKNHLDRDNEKYLKIVETRTQLGKKGGLAKASKSKQKLAKASKSQVCLANVADSVSVSVSVSDSVNDIKKDICEVFDFWKATMNHPKAKLDDKRRQKIKKALGLGYSKEELMDAVRGCVMTAHNMGDNDRYEIFDDIELILRNSSNIERFINNSKGKVEFVKKSK</sequence>